<sequence length="163" mass="18121">MAKAIKQIEESKVTSQEKQSEDLFAIIKLVSENREAITTSMEILGELKQTGVLDMFKGALRTREKIGAIALEQINQPSMHNTIKNAFNIIEFLGSINPDQMKVLLSALRKGMDEFSESVEKNEHIGIWGMMRSIRDPKVNTVITSMLGFLNGVGQEVDKGPNA</sequence>
<gene>
    <name evidence="1" type="ORF">HNR53_001080</name>
</gene>
<evidence type="ECO:0000313" key="1">
    <source>
        <dbReference type="EMBL" id="MBB6444472.1"/>
    </source>
</evidence>
<proteinExistence type="predicted"/>
<evidence type="ECO:0000313" key="2">
    <source>
        <dbReference type="Proteomes" id="UP000531594"/>
    </source>
</evidence>
<name>A0A7X0HP99_9BACI</name>
<dbReference type="AlphaFoldDB" id="A0A7X0HP99"/>
<accession>A0A7X0HP99</accession>
<dbReference type="RefSeq" id="WP_184523544.1">
    <property type="nucleotide sequence ID" value="NZ_JACHGK010000002.1"/>
</dbReference>
<keyword evidence="2" id="KW-1185">Reference proteome</keyword>
<reference evidence="1 2" key="1">
    <citation type="submission" date="2020-08" db="EMBL/GenBank/DDBJ databases">
        <title>Genomic Encyclopedia of Type Strains, Phase IV (KMG-IV): sequencing the most valuable type-strain genomes for metagenomic binning, comparative biology and taxonomic classification.</title>
        <authorList>
            <person name="Goeker M."/>
        </authorList>
    </citation>
    <scope>NUCLEOTIDE SEQUENCE [LARGE SCALE GENOMIC DNA]</scope>
    <source>
        <strain evidence="1 2">DSM 5391</strain>
    </source>
</reference>
<protein>
    <submittedName>
        <fullName evidence="1">Uncharacterized protein YjgD (DUF1641 family)</fullName>
    </submittedName>
</protein>
<dbReference type="InterPro" id="IPR012440">
    <property type="entry name" value="DUF1641"/>
</dbReference>
<dbReference type="EMBL" id="JACHGK010000002">
    <property type="protein sequence ID" value="MBB6444472.1"/>
    <property type="molecule type" value="Genomic_DNA"/>
</dbReference>
<comment type="caution">
    <text evidence="1">The sequence shown here is derived from an EMBL/GenBank/DDBJ whole genome shotgun (WGS) entry which is preliminary data.</text>
</comment>
<organism evidence="1 2">
    <name type="scientific">Bacillus benzoevorans</name>
    <dbReference type="NCBI Taxonomy" id="1456"/>
    <lineage>
        <taxon>Bacteria</taxon>
        <taxon>Bacillati</taxon>
        <taxon>Bacillota</taxon>
        <taxon>Bacilli</taxon>
        <taxon>Bacillales</taxon>
        <taxon>Bacillaceae</taxon>
        <taxon>Bacillus</taxon>
    </lineage>
</organism>
<dbReference type="PANTHER" id="PTHR38433">
    <property type="match status" value="1"/>
</dbReference>
<dbReference type="Pfam" id="PF07849">
    <property type="entry name" value="DUF1641"/>
    <property type="match status" value="1"/>
</dbReference>
<dbReference type="PANTHER" id="PTHR38433:SF1">
    <property type="entry name" value="DUF1641 DOMAIN-CONTAINING PROTEIN"/>
    <property type="match status" value="1"/>
</dbReference>
<dbReference type="Proteomes" id="UP000531594">
    <property type="component" value="Unassembled WGS sequence"/>
</dbReference>